<dbReference type="HOGENOM" id="CLU_2922954_0_0_1"/>
<evidence type="ECO:0000313" key="2">
    <source>
        <dbReference type="Proteomes" id="UP000054477"/>
    </source>
</evidence>
<reference evidence="2" key="2">
    <citation type="submission" date="2015-01" db="EMBL/GenBank/DDBJ databases">
        <title>Evolutionary Origins and Diversification of the Mycorrhizal Mutualists.</title>
        <authorList>
            <consortium name="DOE Joint Genome Institute"/>
            <consortium name="Mycorrhizal Genomics Consortium"/>
            <person name="Kohler A."/>
            <person name="Kuo A."/>
            <person name="Nagy L.G."/>
            <person name="Floudas D."/>
            <person name="Copeland A."/>
            <person name="Barry K.W."/>
            <person name="Cichocki N."/>
            <person name="Veneault-Fourrey C."/>
            <person name="LaButti K."/>
            <person name="Lindquist E.A."/>
            <person name="Lipzen A."/>
            <person name="Lundell T."/>
            <person name="Morin E."/>
            <person name="Murat C."/>
            <person name="Riley R."/>
            <person name="Ohm R."/>
            <person name="Sun H."/>
            <person name="Tunlid A."/>
            <person name="Henrissat B."/>
            <person name="Grigoriev I.V."/>
            <person name="Hibbett D.S."/>
            <person name="Martin F."/>
        </authorList>
    </citation>
    <scope>NUCLEOTIDE SEQUENCE [LARGE SCALE GENOMIC DNA]</scope>
    <source>
        <strain evidence="2">LaAM-08-1</strain>
    </source>
</reference>
<protein>
    <submittedName>
        <fullName evidence="1">Uncharacterized protein</fullName>
    </submittedName>
</protein>
<keyword evidence="2" id="KW-1185">Reference proteome</keyword>
<name>A0A0C9WUU1_9AGAR</name>
<reference evidence="1 2" key="1">
    <citation type="submission" date="2014-04" db="EMBL/GenBank/DDBJ databases">
        <authorList>
            <consortium name="DOE Joint Genome Institute"/>
            <person name="Kuo A."/>
            <person name="Kohler A."/>
            <person name="Nagy L.G."/>
            <person name="Floudas D."/>
            <person name="Copeland A."/>
            <person name="Barry K.W."/>
            <person name="Cichocki N."/>
            <person name="Veneault-Fourrey C."/>
            <person name="LaButti K."/>
            <person name="Lindquist E.A."/>
            <person name="Lipzen A."/>
            <person name="Lundell T."/>
            <person name="Morin E."/>
            <person name="Murat C."/>
            <person name="Sun H."/>
            <person name="Tunlid A."/>
            <person name="Henrissat B."/>
            <person name="Grigoriev I.V."/>
            <person name="Hibbett D.S."/>
            <person name="Martin F."/>
            <person name="Nordberg H.P."/>
            <person name="Cantor M.N."/>
            <person name="Hua S.X."/>
        </authorList>
    </citation>
    <scope>NUCLEOTIDE SEQUENCE [LARGE SCALE GENOMIC DNA]</scope>
    <source>
        <strain evidence="1 2">LaAM-08-1</strain>
    </source>
</reference>
<dbReference type="AlphaFoldDB" id="A0A0C9WUU1"/>
<proteinExistence type="predicted"/>
<dbReference type="Proteomes" id="UP000054477">
    <property type="component" value="Unassembled WGS sequence"/>
</dbReference>
<organism evidence="1 2">
    <name type="scientific">Laccaria amethystina LaAM-08-1</name>
    <dbReference type="NCBI Taxonomy" id="1095629"/>
    <lineage>
        <taxon>Eukaryota</taxon>
        <taxon>Fungi</taxon>
        <taxon>Dikarya</taxon>
        <taxon>Basidiomycota</taxon>
        <taxon>Agaricomycotina</taxon>
        <taxon>Agaricomycetes</taxon>
        <taxon>Agaricomycetidae</taxon>
        <taxon>Agaricales</taxon>
        <taxon>Agaricineae</taxon>
        <taxon>Hydnangiaceae</taxon>
        <taxon>Laccaria</taxon>
    </lineage>
</organism>
<accession>A0A0C9WUU1</accession>
<dbReference type="EMBL" id="KN838732">
    <property type="protein sequence ID" value="KIJ96110.1"/>
    <property type="molecule type" value="Genomic_DNA"/>
</dbReference>
<evidence type="ECO:0000313" key="1">
    <source>
        <dbReference type="EMBL" id="KIJ96110.1"/>
    </source>
</evidence>
<sequence length="61" mass="7010">MWGRRVEFGLLLLPPSDPLSPIPTLAVLDCERMNEYPQSNYPRYPPQAALLLPSSVLYYEM</sequence>
<gene>
    <name evidence="1" type="ORF">K443DRAFT_682508</name>
</gene>